<dbReference type="AlphaFoldDB" id="A0AAU8IMV2"/>
<evidence type="ECO:0000256" key="1">
    <source>
        <dbReference type="SAM" id="MobiDB-lite"/>
    </source>
</evidence>
<dbReference type="KEGG" id="stac:ABII15_05870"/>
<dbReference type="EMBL" id="CP159534">
    <property type="protein sequence ID" value="XCJ69518.1"/>
    <property type="molecule type" value="Genomic_DNA"/>
</dbReference>
<protein>
    <recommendedName>
        <fullName evidence="3">Tetratricopeptide repeat protein</fullName>
    </recommendedName>
</protein>
<organism evidence="2">
    <name type="scientific">Streptomyces tabacisoli</name>
    <dbReference type="NCBI Taxonomy" id="3156398"/>
    <lineage>
        <taxon>Bacteria</taxon>
        <taxon>Bacillati</taxon>
        <taxon>Actinomycetota</taxon>
        <taxon>Actinomycetes</taxon>
        <taxon>Kitasatosporales</taxon>
        <taxon>Streptomycetaceae</taxon>
        <taxon>Streptomyces</taxon>
    </lineage>
</organism>
<sequence>MAQQREQAADDALPTRIGQLVMLHHAGDREEARDRLLDLWAELGEEGDPLHRCTLAHYLARTQSDPTDELAWDLRALTAADSCAEPRSPALRALYPSLHLSLAGDYAKLGRPGAARGQLTRARAAAGTLGGAADDGHAAGVRAALARLEGELAGLPGEDGDAGEDGGHGRPGGEPLGPPRSGS</sequence>
<evidence type="ECO:0008006" key="3">
    <source>
        <dbReference type="Google" id="ProtNLM"/>
    </source>
</evidence>
<evidence type="ECO:0000313" key="2">
    <source>
        <dbReference type="EMBL" id="XCJ69518.1"/>
    </source>
</evidence>
<name>A0AAU8IMV2_9ACTN</name>
<feature type="region of interest" description="Disordered" evidence="1">
    <location>
        <begin position="152"/>
        <end position="183"/>
    </location>
</feature>
<gene>
    <name evidence="2" type="ORF">ABII15_05870</name>
</gene>
<accession>A0AAU8IMV2</accession>
<proteinExistence type="predicted"/>
<reference evidence="2" key="1">
    <citation type="submission" date="2024-06" db="EMBL/GenBank/DDBJ databases">
        <title>Streptomyces sp. strain HUAS MG91 genome sequences.</title>
        <authorList>
            <person name="Mo P."/>
        </authorList>
    </citation>
    <scope>NUCLEOTIDE SEQUENCE</scope>
    <source>
        <strain evidence="2">HUAS MG91</strain>
    </source>
</reference>
<dbReference type="RefSeq" id="WP_353941204.1">
    <property type="nucleotide sequence ID" value="NZ_CP159534.1"/>
</dbReference>